<organism evidence="2 3">
    <name type="scientific">Hyphomonas chukchiensis</name>
    <dbReference type="NCBI Taxonomy" id="1280947"/>
    <lineage>
        <taxon>Bacteria</taxon>
        <taxon>Pseudomonadati</taxon>
        <taxon>Pseudomonadota</taxon>
        <taxon>Alphaproteobacteria</taxon>
        <taxon>Hyphomonadales</taxon>
        <taxon>Hyphomonadaceae</taxon>
        <taxon>Hyphomonas</taxon>
    </lineage>
</organism>
<keyword evidence="3" id="KW-1185">Reference proteome</keyword>
<dbReference type="InterPro" id="IPR032710">
    <property type="entry name" value="NTF2-like_dom_sf"/>
</dbReference>
<feature type="domain" description="SnoaL-like" evidence="1">
    <location>
        <begin position="33"/>
        <end position="154"/>
    </location>
</feature>
<accession>A0A062UBB5</accession>
<dbReference type="Pfam" id="PF13474">
    <property type="entry name" value="SnoaL_3"/>
    <property type="match status" value="1"/>
</dbReference>
<evidence type="ECO:0000313" key="2">
    <source>
        <dbReference type="EMBL" id="KCZ53435.1"/>
    </source>
</evidence>
<dbReference type="AlphaFoldDB" id="A0A062UBB5"/>
<sequence>MPRVHSIPSAQPRMLAMVPHRTPEAVVRGRIDAWVDAWSSDACATDMEVLRPLMGKGTLNMMSDFGSDIALSDSFDTYQAIWMPVLRETFRSWQVAIASDVDIRASQSLASAAYFTLFEGETHEGTAMIQRQAVSAVWEIQDGEWRLVQEHTSVDSEGRMA</sequence>
<dbReference type="STRING" id="1280947.HY30_10705"/>
<comment type="caution">
    <text evidence="2">The sequence shown here is derived from an EMBL/GenBank/DDBJ whole genome shotgun (WGS) entry which is preliminary data.</text>
</comment>
<dbReference type="RefSeq" id="WP_034744493.1">
    <property type="nucleotide sequence ID" value="NZ_AWFG01000096.1"/>
</dbReference>
<protein>
    <recommendedName>
        <fullName evidence="1">SnoaL-like domain-containing protein</fullName>
    </recommendedName>
</protein>
<evidence type="ECO:0000259" key="1">
    <source>
        <dbReference type="Pfam" id="PF13474"/>
    </source>
</evidence>
<name>A0A062UBB5_9PROT</name>
<evidence type="ECO:0000313" key="3">
    <source>
        <dbReference type="Proteomes" id="UP000027190"/>
    </source>
</evidence>
<dbReference type="InterPro" id="IPR037401">
    <property type="entry name" value="SnoaL-like"/>
</dbReference>
<proteinExistence type="predicted"/>
<dbReference type="EMBL" id="AWFG01000096">
    <property type="protein sequence ID" value="KCZ53435.1"/>
    <property type="molecule type" value="Genomic_DNA"/>
</dbReference>
<dbReference type="OrthoDB" id="9795306at2"/>
<dbReference type="SUPFAM" id="SSF54427">
    <property type="entry name" value="NTF2-like"/>
    <property type="match status" value="1"/>
</dbReference>
<gene>
    <name evidence="2" type="ORF">HY30_10705</name>
</gene>
<dbReference type="PATRIC" id="fig|1280947.3.peg.3597"/>
<reference evidence="2 3" key="1">
    <citation type="journal article" date="2014" name="Antonie Van Leeuwenhoek">
        <title>Hyphomonas beringensis sp. nov. and Hyphomonas chukchiensis sp. nov., isolated from surface seawater of the Bering Sea and Chukchi Sea.</title>
        <authorList>
            <person name="Li C."/>
            <person name="Lai Q."/>
            <person name="Li G."/>
            <person name="Dong C."/>
            <person name="Wang J."/>
            <person name="Liao Y."/>
            <person name="Shao Z."/>
        </authorList>
    </citation>
    <scope>NUCLEOTIDE SEQUENCE [LARGE SCALE GENOMIC DNA]</scope>
    <source>
        <strain evidence="2 3">BH-BN04-4</strain>
    </source>
</reference>
<dbReference type="Proteomes" id="UP000027190">
    <property type="component" value="Unassembled WGS sequence"/>
</dbReference>
<dbReference type="eggNOG" id="ENOG503430A">
    <property type="taxonomic scope" value="Bacteria"/>
</dbReference>
<dbReference type="Gene3D" id="3.10.450.50">
    <property type="match status" value="1"/>
</dbReference>